<dbReference type="GO" id="GO:0003887">
    <property type="term" value="F:DNA-directed DNA polymerase activity"/>
    <property type="evidence" value="ECO:0007669"/>
    <property type="project" value="TreeGrafter"/>
</dbReference>
<proteinExistence type="predicted"/>
<comment type="caution">
    <text evidence="2">The sequence shown here is derived from an EMBL/GenBank/DDBJ whole genome shotgun (WGS) entry which is preliminary data.</text>
</comment>
<protein>
    <recommendedName>
        <fullName evidence="4">DNA polymerase delta subunit 4</fullName>
    </recommendedName>
</protein>
<feature type="compositionally biased region" description="Polar residues" evidence="1">
    <location>
        <begin position="1"/>
        <end position="19"/>
    </location>
</feature>
<feature type="region of interest" description="Disordered" evidence="1">
    <location>
        <begin position="1"/>
        <end position="130"/>
    </location>
</feature>
<name>A0AAW0G613_9APHY</name>
<dbReference type="InterPro" id="IPR007218">
    <property type="entry name" value="DNA_pol_delta_4"/>
</dbReference>
<dbReference type="EMBL" id="JASBNA010000019">
    <property type="protein sequence ID" value="KAK7685749.1"/>
    <property type="molecule type" value="Genomic_DNA"/>
</dbReference>
<sequence length="223" mass="25178">MPPQSKSPNTASKQKTTPPMKQGKLNFSVKRANSGTTLEKKGRSKPSNVPIVVEDSDDDGNIVLDEKLDKRSPSTELSISKKRKLDDDEAELKDGEKRKTIFKSRTSLENVSDEKTDQPEEPVKRPKLNVKEKRWQSAYNQAKGRSGGVKPIHSEGQNKIHEILHVFDLSYEYGPCIGVTRLERWTRADALGLKPPPEIRDILMTEEGSELPEYAQCVFYEDV</sequence>
<dbReference type="PANTHER" id="PTHR14303">
    <property type="entry name" value="DNA POLYMERASE DELTA SUBUNIT 4"/>
    <property type="match status" value="1"/>
</dbReference>
<dbReference type="GO" id="GO:0043625">
    <property type="term" value="C:delta DNA polymerase complex"/>
    <property type="evidence" value="ECO:0007669"/>
    <property type="project" value="TreeGrafter"/>
</dbReference>
<dbReference type="Proteomes" id="UP001385951">
    <property type="component" value="Unassembled WGS sequence"/>
</dbReference>
<reference evidence="2 3" key="1">
    <citation type="submission" date="2022-09" db="EMBL/GenBank/DDBJ databases">
        <authorList>
            <person name="Palmer J.M."/>
        </authorList>
    </citation>
    <scope>NUCLEOTIDE SEQUENCE [LARGE SCALE GENOMIC DNA]</scope>
    <source>
        <strain evidence="2 3">DSM 7382</strain>
    </source>
</reference>
<dbReference type="PANTHER" id="PTHR14303:SF0">
    <property type="entry name" value="DNA POLYMERASE DELTA SUBUNIT 4"/>
    <property type="match status" value="1"/>
</dbReference>
<evidence type="ECO:0000256" key="1">
    <source>
        <dbReference type="SAM" id="MobiDB-lite"/>
    </source>
</evidence>
<evidence type="ECO:0008006" key="4">
    <source>
        <dbReference type="Google" id="ProtNLM"/>
    </source>
</evidence>
<feature type="compositionally biased region" description="Basic and acidic residues" evidence="1">
    <location>
        <begin position="64"/>
        <end position="73"/>
    </location>
</feature>
<dbReference type="GO" id="GO:0000731">
    <property type="term" value="P:DNA synthesis involved in DNA repair"/>
    <property type="evidence" value="ECO:0007669"/>
    <property type="project" value="InterPro"/>
</dbReference>
<dbReference type="GO" id="GO:0006261">
    <property type="term" value="P:DNA-templated DNA replication"/>
    <property type="evidence" value="ECO:0007669"/>
    <property type="project" value="TreeGrafter"/>
</dbReference>
<organism evidence="2 3">
    <name type="scientific">Cerrena zonata</name>
    <dbReference type="NCBI Taxonomy" id="2478898"/>
    <lineage>
        <taxon>Eukaryota</taxon>
        <taxon>Fungi</taxon>
        <taxon>Dikarya</taxon>
        <taxon>Basidiomycota</taxon>
        <taxon>Agaricomycotina</taxon>
        <taxon>Agaricomycetes</taxon>
        <taxon>Polyporales</taxon>
        <taxon>Cerrenaceae</taxon>
        <taxon>Cerrena</taxon>
    </lineage>
</organism>
<evidence type="ECO:0000313" key="3">
    <source>
        <dbReference type="Proteomes" id="UP001385951"/>
    </source>
</evidence>
<accession>A0AAW0G613</accession>
<dbReference type="Pfam" id="PF04081">
    <property type="entry name" value="DNA_pol_delta_4"/>
    <property type="match status" value="1"/>
</dbReference>
<evidence type="ECO:0000313" key="2">
    <source>
        <dbReference type="EMBL" id="KAK7685749.1"/>
    </source>
</evidence>
<keyword evidence="3" id="KW-1185">Reference proteome</keyword>
<dbReference type="AlphaFoldDB" id="A0AAW0G613"/>
<feature type="compositionally biased region" description="Basic and acidic residues" evidence="1">
    <location>
        <begin position="112"/>
        <end position="130"/>
    </location>
</feature>
<gene>
    <name evidence="2" type="ORF">QCA50_011095</name>
</gene>